<accession>A0A1E5XVM3</accession>
<dbReference type="SUPFAM" id="SSF110395">
    <property type="entry name" value="CutC-like"/>
    <property type="match status" value="1"/>
</dbReference>
<reference evidence="3 4" key="1">
    <citation type="journal article" date="2015" name="Genome Announc.">
        <title>Genome Assemblies of Three Soil-Associated Devosia species: D. insulae, D. limi, and D. soli.</title>
        <authorList>
            <person name="Hassan Y.I."/>
            <person name="Lepp D."/>
            <person name="Zhou T."/>
        </authorList>
    </citation>
    <scope>NUCLEOTIDE SEQUENCE [LARGE SCALE GENOMIC DNA]</scope>
    <source>
        <strain evidence="3 4">DS-56</strain>
    </source>
</reference>
<sequence length="240" mass="24177">MTTHLLEVCVADPQSLVAAIAGGGDRIELCSGLELGGLTPSAGLMRLAASAPIPVYAIVRPRSGDFVCDDADLDAMLGDIDAIRAAGLAGVVLGASRPNGELDLKVLARLLEQAEGLGSTLHRAIDLVPDFAEATEAAIGLKFERILTSGGVHVALDGVDNIATALATARGRIKVMAGSGLTPANVGALLAAVPVDEVHSSCASPGPASSAPAVRLGFAAETRRRTDPAVVQAFKAAMGG</sequence>
<dbReference type="PANTHER" id="PTHR12598:SF0">
    <property type="entry name" value="COPPER HOMEOSTASIS PROTEIN CUTC HOMOLOG"/>
    <property type="match status" value="1"/>
</dbReference>
<protein>
    <recommendedName>
        <fullName evidence="2">PF03932 family protein CutC</fullName>
    </recommendedName>
</protein>
<dbReference type="GO" id="GO:0005507">
    <property type="term" value="F:copper ion binding"/>
    <property type="evidence" value="ECO:0007669"/>
    <property type="project" value="TreeGrafter"/>
</dbReference>
<proteinExistence type="inferred from homology"/>
<comment type="caution">
    <text evidence="3">The sequence shown here is derived from an EMBL/GenBank/DDBJ whole genome shotgun (WGS) entry which is preliminary data.</text>
</comment>
<dbReference type="EMBL" id="LAJE02000063">
    <property type="protein sequence ID" value="OEO32630.1"/>
    <property type="molecule type" value="Genomic_DNA"/>
</dbReference>
<gene>
    <name evidence="2" type="primary">cutC</name>
    <name evidence="3" type="ORF">VW23_010470</name>
</gene>
<dbReference type="InterPro" id="IPR005627">
    <property type="entry name" value="CutC-like"/>
</dbReference>
<evidence type="ECO:0000256" key="1">
    <source>
        <dbReference type="ARBA" id="ARBA00007768"/>
    </source>
</evidence>
<keyword evidence="2" id="KW-0963">Cytoplasm</keyword>
<dbReference type="PANTHER" id="PTHR12598">
    <property type="entry name" value="COPPER HOMEOSTASIS PROTEIN CUTC"/>
    <property type="match status" value="1"/>
</dbReference>
<dbReference type="GO" id="GO:0005737">
    <property type="term" value="C:cytoplasm"/>
    <property type="evidence" value="ECO:0007669"/>
    <property type="project" value="UniProtKB-SubCell"/>
</dbReference>
<dbReference type="AlphaFoldDB" id="A0A1E5XVM3"/>
<dbReference type="OrthoDB" id="9815677at2"/>
<dbReference type="Proteomes" id="UP000095463">
    <property type="component" value="Unassembled WGS sequence"/>
</dbReference>
<dbReference type="HAMAP" id="MF_00795">
    <property type="entry name" value="CutC"/>
    <property type="match status" value="1"/>
</dbReference>
<evidence type="ECO:0000256" key="2">
    <source>
        <dbReference type="HAMAP-Rule" id="MF_00795"/>
    </source>
</evidence>
<dbReference type="InterPro" id="IPR036822">
    <property type="entry name" value="CutC-like_dom_sf"/>
</dbReference>
<evidence type="ECO:0000313" key="3">
    <source>
        <dbReference type="EMBL" id="OEO32630.1"/>
    </source>
</evidence>
<organism evidence="3 4">
    <name type="scientific">Devosia insulae DS-56</name>
    <dbReference type="NCBI Taxonomy" id="1116389"/>
    <lineage>
        <taxon>Bacteria</taxon>
        <taxon>Pseudomonadati</taxon>
        <taxon>Pseudomonadota</taxon>
        <taxon>Alphaproteobacteria</taxon>
        <taxon>Hyphomicrobiales</taxon>
        <taxon>Devosiaceae</taxon>
        <taxon>Devosia</taxon>
    </lineage>
</organism>
<name>A0A1E5XVM3_9HYPH</name>
<comment type="similarity">
    <text evidence="1 2">Belongs to the CutC family.</text>
</comment>
<comment type="subcellular location">
    <subcellularLocation>
        <location evidence="2">Cytoplasm</location>
    </subcellularLocation>
</comment>
<dbReference type="RefSeq" id="WP_069908198.1">
    <property type="nucleotide sequence ID" value="NZ_LAJE02000063.1"/>
</dbReference>
<dbReference type="Pfam" id="PF03932">
    <property type="entry name" value="CutC"/>
    <property type="match status" value="1"/>
</dbReference>
<comment type="caution">
    <text evidence="2">Once thought to be involved in copper homeostasis, experiments in E.coli have shown this is not the case.</text>
</comment>
<dbReference type="Gene3D" id="3.20.20.380">
    <property type="entry name" value="Copper homeostasis (CutC) domain"/>
    <property type="match status" value="1"/>
</dbReference>
<evidence type="ECO:0000313" key="4">
    <source>
        <dbReference type="Proteomes" id="UP000095463"/>
    </source>
</evidence>
<keyword evidence="4" id="KW-1185">Reference proteome</keyword>